<feature type="transmembrane region" description="Helical" evidence="6">
    <location>
        <begin position="762"/>
        <end position="780"/>
    </location>
</feature>
<dbReference type="GO" id="GO:0016020">
    <property type="term" value="C:membrane"/>
    <property type="evidence" value="ECO:0007669"/>
    <property type="project" value="UniProtKB-SubCell"/>
</dbReference>
<dbReference type="GO" id="GO:1902600">
    <property type="term" value="P:proton transmembrane transport"/>
    <property type="evidence" value="ECO:0007669"/>
    <property type="project" value="InterPro"/>
</dbReference>
<keyword evidence="3 6" id="KW-1133">Transmembrane helix</keyword>
<dbReference type="InterPro" id="IPR038770">
    <property type="entry name" value="Na+/solute_symporter_sf"/>
</dbReference>
<keyword evidence="4 6" id="KW-0472">Membrane</keyword>
<evidence type="ECO:0000256" key="6">
    <source>
        <dbReference type="SAM" id="Phobius"/>
    </source>
</evidence>
<evidence type="ECO:0000256" key="3">
    <source>
        <dbReference type="ARBA" id="ARBA00022989"/>
    </source>
</evidence>
<evidence type="ECO:0000313" key="8">
    <source>
        <dbReference type="EMBL" id="KAK7201662.1"/>
    </source>
</evidence>
<feature type="transmembrane region" description="Helical" evidence="6">
    <location>
        <begin position="541"/>
        <end position="562"/>
    </location>
</feature>
<feature type="compositionally biased region" description="Low complexity" evidence="5">
    <location>
        <begin position="58"/>
        <end position="71"/>
    </location>
</feature>
<evidence type="ECO:0000256" key="2">
    <source>
        <dbReference type="ARBA" id="ARBA00022692"/>
    </source>
</evidence>
<protein>
    <submittedName>
        <fullName evidence="8">Sodium/hydrogen exchanger</fullName>
    </submittedName>
</protein>
<sequence length="897" mass="96715">MRDGHKDTASPPSQSSHYPAAVSREAQDEAPARVNVVADQVELRPLRAPARLATPMTSRSSSPAFAASAPSQRENGASHYTSPAGSPLHHAAQTVGVGSRSGSVFADPRAAGAAAHDTVVVADGDPFLSEKAAAGADAAVLSARSSATNPRNHPFTPLSRPAHGGFDDAKSNASEHSFRGPAAARSTAGSQPRTPLTAGHHHHNNNSTNGSHARGSRNASLRYSESFVNQSYVKELPAHLMPLAHEIHHLEEEDLVYIADVAHTMANRDLYSLLPYTGSNWFLPSIRECGDGERHWELRYSWKEGLIVAIGGRRLSIRALNIFIRVCFLVLIWFTLWNMLPRWLVEPGGYVWDPAVLVVVSAIVGGLICRILQLPPLVGVLWVGIMWNNIPTLKYLTHGIVKEVYDICSKLGLTVILARAGYKLAIKDIIPHWKQTALLATMPFAFEGVAHSLIANKIFDYDNNYNWAFLQGMLCSIVSPAVVVPGSLYLQDLGYGRGVGPLSLMLSAVGIEIVIGVWCANFIIGLIFYDQQLAVSIVLGPVQFIGGTLIGIALGVLFFYVVELIKQEAHRLPNGKYTRAHLNSCMDFSFFIFLFGCYAMVFFGYKMSLAGGGCVMCVFFSATVAHMWSRTGKVEHEDHKKYVATWLALTWDQAMMPILFATMGAKIDVKSIFNGYFFPKAIICMVCSTAVRLIVIFVIQIGSGMPWKEKLLVCVGYLGKASAQASVGPIAANLVAGMVAALPPSEKHSLDTMAKYANNVQQISAMYVMFMAVVASLGLVRGGTLVLKREVADEKPSGHGVGGSTDSGPAIITTAVALEEKQSKAGRTNLPDDTNEDRQPHRGSASTSPAMPPISHANGHHVSFSLASPGDEDDDGNEAAGRNSARARRGKRSSTIA</sequence>
<accession>A0AAW0F514</accession>
<dbReference type="AlphaFoldDB" id="A0AAW0F514"/>
<dbReference type="Pfam" id="PF00999">
    <property type="entry name" value="Na_H_Exchanger"/>
    <property type="match status" value="1"/>
</dbReference>
<feature type="region of interest" description="Disordered" evidence="5">
    <location>
        <begin position="819"/>
        <end position="897"/>
    </location>
</feature>
<feature type="transmembrane region" description="Helical" evidence="6">
    <location>
        <begin position="711"/>
        <end position="742"/>
    </location>
</feature>
<feature type="compositionally biased region" description="Polar residues" evidence="5">
    <location>
        <begin position="72"/>
        <end position="84"/>
    </location>
</feature>
<keyword evidence="9" id="KW-1185">Reference proteome</keyword>
<feature type="transmembrane region" description="Helical" evidence="6">
    <location>
        <begin position="677"/>
        <end position="699"/>
    </location>
</feature>
<dbReference type="InterPro" id="IPR051843">
    <property type="entry name" value="CPA1_transporter"/>
</dbReference>
<proteinExistence type="predicted"/>
<organism evidence="8 9">
    <name type="scientific">Novymonas esmeraldas</name>
    <dbReference type="NCBI Taxonomy" id="1808958"/>
    <lineage>
        <taxon>Eukaryota</taxon>
        <taxon>Discoba</taxon>
        <taxon>Euglenozoa</taxon>
        <taxon>Kinetoplastea</taxon>
        <taxon>Metakinetoplastina</taxon>
        <taxon>Trypanosomatida</taxon>
        <taxon>Trypanosomatidae</taxon>
        <taxon>Novymonas</taxon>
    </lineage>
</organism>
<feature type="transmembrane region" description="Helical" evidence="6">
    <location>
        <begin position="502"/>
        <end position="529"/>
    </location>
</feature>
<feature type="domain" description="Cation/H+ exchanger transmembrane" evidence="7">
    <location>
        <begin position="360"/>
        <end position="778"/>
    </location>
</feature>
<evidence type="ECO:0000256" key="4">
    <source>
        <dbReference type="ARBA" id="ARBA00023136"/>
    </source>
</evidence>
<keyword evidence="2 6" id="KW-0812">Transmembrane</keyword>
<feature type="transmembrane region" description="Helical" evidence="6">
    <location>
        <begin position="322"/>
        <end position="340"/>
    </location>
</feature>
<feature type="compositionally biased region" description="Basic residues" evidence="5">
    <location>
        <begin position="885"/>
        <end position="897"/>
    </location>
</feature>
<dbReference type="PANTHER" id="PTHR31102:SF1">
    <property type="entry name" value="CATION_H+ EXCHANGER DOMAIN-CONTAINING PROTEIN"/>
    <property type="match status" value="1"/>
</dbReference>
<dbReference type="EMBL" id="JAECZO010000018">
    <property type="protein sequence ID" value="KAK7201662.1"/>
    <property type="molecule type" value="Genomic_DNA"/>
</dbReference>
<feature type="transmembrane region" description="Helical" evidence="6">
    <location>
        <begin position="609"/>
        <end position="629"/>
    </location>
</feature>
<comment type="caution">
    <text evidence="8">The sequence shown here is derived from an EMBL/GenBank/DDBJ whole genome shotgun (WGS) entry which is preliminary data.</text>
</comment>
<dbReference type="GO" id="GO:0015297">
    <property type="term" value="F:antiporter activity"/>
    <property type="evidence" value="ECO:0007669"/>
    <property type="project" value="InterPro"/>
</dbReference>
<feature type="transmembrane region" description="Helical" evidence="6">
    <location>
        <begin position="582"/>
        <end position="603"/>
    </location>
</feature>
<feature type="region of interest" description="Disordered" evidence="5">
    <location>
        <begin position="144"/>
        <end position="218"/>
    </location>
</feature>
<feature type="transmembrane region" description="Helical" evidence="6">
    <location>
        <begin position="641"/>
        <end position="665"/>
    </location>
</feature>
<feature type="region of interest" description="Disordered" evidence="5">
    <location>
        <begin position="1"/>
        <end position="90"/>
    </location>
</feature>
<dbReference type="PANTHER" id="PTHR31102">
    <property type="match status" value="1"/>
</dbReference>
<name>A0AAW0F514_9TRYP</name>
<feature type="transmembrane region" description="Helical" evidence="6">
    <location>
        <begin position="352"/>
        <end position="372"/>
    </location>
</feature>
<evidence type="ECO:0000259" key="7">
    <source>
        <dbReference type="Pfam" id="PF00999"/>
    </source>
</evidence>
<evidence type="ECO:0000256" key="1">
    <source>
        <dbReference type="ARBA" id="ARBA00004141"/>
    </source>
</evidence>
<comment type="subcellular location">
    <subcellularLocation>
        <location evidence="1">Membrane</location>
        <topology evidence="1">Multi-pass membrane protein</topology>
    </subcellularLocation>
</comment>
<dbReference type="InterPro" id="IPR006153">
    <property type="entry name" value="Cation/H_exchanger_TM"/>
</dbReference>
<feature type="transmembrane region" description="Helical" evidence="6">
    <location>
        <begin position="467"/>
        <end position="490"/>
    </location>
</feature>
<dbReference type="Gene3D" id="1.20.1530.20">
    <property type="match status" value="1"/>
</dbReference>
<evidence type="ECO:0000313" key="9">
    <source>
        <dbReference type="Proteomes" id="UP001430356"/>
    </source>
</evidence>
<dbReference type="Proteomes" id="UP001430356">
    <property type="component" value="Unassembled WGS sequence"/>
</dbReference>
<reference evidence="8 9" key="1">
    <citation type="journal article" date="2021" name="MBio">
        <title>A New Model Trypanosomatid, Novymonas esmeraldas: Genomic Perception of Its 'Candidatus Pandoraea novymonadis' Endosymbiont.</title>
        <authorList>
            <person name="Zakharova A."/>
            <person name="Saura A."/>
            <person name="Butenko A."/>
            <person name="Podesvova L."/>
            <person name="Warmusova S."/>
            <person name="Kostygov A.Y."/>
            <person name="Nenarokova A."/>
            <person name="Lukes J."/>
            <person name="Opperdoes F.R."/>
            <person name="Yurchenko V."/>
        </authorList>
    </citation>
    <scope>NUCLEOTIDE SEQUENCE [LARGE SCALE GENOMIC DNA]</scope>
    <source>
        <strain evidence="8 9">E262AT.01</strain>
    </source>
</reference>
<evidence type="ECO:0000256" key="5">
    <source>
        <dbReference type="SAM" id="MobiDB-lite"/>
    </source>
</evidence>
<gene>
    <name evidence="8" type="ORF">NESM_000231100</name>
</gene>